<evidence type="ECO:0000256" key="9">
    <source>
        <dbReference type="ARBA" id="ARBA00023004"/>
    </source>
</evidence>
<dbReference type="InterPro" id="IPR017896">
    <property type="entry name" value="4Fe4S_Fe-S-bd"/>
</dbReference>
<evidence type="ECO:0000256" key="1">
    <source>
        <dbReference type="ARBA" id="ARBA00001974"/>
    </source>
</evidence>
<dbReference type="Pfam" id="PF13450">
    <property type="entry name" value="NAD_binding_8"/>
    <property type="match status" value="1"/>
</dbReference>
<sequence>MSEERDVMEYDVVVVGAGPSGLAFALRLRQLDADASICILEKGGEIGTHSLSGAVMEPGPLDALWPDWRDNKPEVCVPAGKDEFLFLSRDKARRLPTPPQMKNHGNFIISLGALNRRLAEQAEANEIDVFPGFPAAEALFHENGGVKGVRCGDMGLQSDGSPGPNYAPGVDIHAKLTVLAEGCRGSVSKTLIQKFELDKNASPQTYGLGLKELWQLPEGRGEPGKIQHTQGWPLDNNTYGGAFVYHLENDQVYIGFVVGLDYQDPHFSPFEAFQQFKHHPKMHKLLEGGEIISGGARSLVEGGWQSLPTMEMPGALLVGDTAGTLNVPKIKGIHQAIRSGMEAAEHWHEKGETSGFDARFRASSGGQELKKVRNIRPGFNKGLWRGLFTAAVETATLGKLPRTLPNHADHAVLKRLDEQETVERHWVERDLPPRDRLASVFHAATAHDESQPVHLKVRDPDICVTRCAEEFGNPCTEFCPANVYEMVEEDGNKRLQINAANCVHCKACDIKDPYQIIDWVTPEGGSGPNYQNL</sequence>
<dbReference type="PANTHER" id="PTHR10617">
    <property type="entry name" value="ELECTRON TRANSFER FLAVOPROTEIN-UBIQUINONE OXIDOREDUCTASE"/>
    <property type="match status" value="1"/>
</dbReference>
<dbReference type="PROSITE" id="PS51379">
    <property type="entry name" value="4FE4S_FER_2"/>
    <property type="match status" value="2"/>
</dbReference>
<dbReference type="Gene3D" id="3.30.70.20">
    <property type="match status" value="1"/>
</dbReference>
<reference evidence="14 15" key="1">
    <citation type="submission" date="2022-03" db="EMBL/GenBank/DDBJ databases">
        <title>Genomic Encyclopedia of Type Strains, Phase III (KMG-III): the genomes of soil and plant-associated and newly described type strains.</title>
        <authorList>
            <person name="Whitman W."/>
        </authorList>
    </citation>
    <scope>NUCLEOTIDE SEQUENCE [LARGE SCALE GENOMIC DNA]</scope>
    <source>
        <strain evidence="14 15">BSker1</strain>
    </source>
</reference>
<comment type="caution">
    <text evidence="14">The sequence shown here is derived from an EMBL/GenBank/DDBJ whole genome shotgun (WGS) entry which is preliminary data.</text>
</comment>
<dbReference type="EMBL" id="JALJYF010000002">
    <property type="protein sequence ID" value="MCP1727508.1"/>
    <property type="molecule type" value="Genomic_DNA"/>
</dbReference>
<comment type="catalytic activity">
    <reaction evidence="12">
        <text>a ubiquinone + reduced [electron-transfer flavoprotein] = a ubiquinol + oxidized [electron-transfer flavoprotein] + H(+)</text>
        <dbReference type="Rhea" id="RHEA:24052"/>
        <dbReference type="Rhea" id="RHEA-COMP:9565"/>
        <dbReference type="Rhea" id="RHEA-COMP:9566"/>
        <dbReference type="Rhea" id="RHEA-COMP:10685"/>
        <dbReference type="Rhea" id="RHEA-COMP:10686"/>
        <dbReference type="ChEBI" id="CHEBI:15378"/>
        <dbReference type="ChEBI" id="CHEBI:16389"/>
        <dbReference type="ChEBI" id="CHEBI:17976"/>
        <dbReference type="ChEBI" id="CHEBI:57692"/>
        <dbReference type="ChEBI" id="CHEBI:58307"/>
        <dbReference type="EC" id="1.5.5.1"/>
    </reaction>
</comment>
<dbReference type="GO" id="GO:0004174">
    <property type="term" value="F:electron-transferring-flavoprotein dehydrogenase activity"/>
    <property type="evidence" value="ECO:0007669"/>
    <property type="project" value="UniProtKB-EC"/>
</dbReference>
<comment type="cofactor">
    <cofactor evidence="12">
        <name>[4Fe-4S] cluster</name>
        <dbReference type="ChEBI" id="CHEBI:49883"/>
    </cofactor>
    <text evidence="12">Binds 1 [4Fe-4S] cluster.</text>
</comment>
<gene>
    <name evidence="14" type="ORF">J2T60_001508</name>
</gene>
<accession>A0ABT1GB67</accession>
<evidence type="ECO:0000256" key="6">
    <source>
        <dbReference type="ARBA" id="ARBA00022827"/>
    </source>
</evidence>
<feature type="domain" description="4Fe-4S ferredoxin-type" evidence="13">
    <location>
        <begin position="493"/>
        <end position="522"/>
    </location>
</feature>
<dbReference type="SUPFAM" id="SSF51905">
    <property type="entry name" value="FAD/NAD(P)-binding domain"/>
    <property type="match status" value="1"/>
</dbReference>
<comment type="function">
    <text evidence="2 12">Accepts electrons from ETF and reduces ubiquinone.</text>
</comment>
<dbReference type="RefSeq" id="WP_253447797.1">
    <property type="nucleotide sequence ID" value="NZ_JALJYF010000002.1"/>
</dbReference>
<evidence type="ECO:0000256" key="10">
    <source>
        <dbReference type="ARBA" id="ARBA00023014"/>
    </source>
</evidence>
<dbReference type="Gene3D" id="3.50.50.60">
    <property type="entry name" value="FAD/NAD(P)-binding domain"/>
    <property type="match status" value="1"/>
</dbReference>
<keyword evidence="15" id="KW-1185">Reference proteome</keyword>
<dbReference type="Pfam" id="PF21162">
    <property type="entry name" value="ETFQO_UQ-bd"/>
    <property type="match status" value="1"/>
</dbReference>
<dbReference type="SUPFAM" id="SSF54862">
    <property type="entry name" value="4Fe-4S ferredoxins"/>
    <property type="match status" value="1"/>
</dbReference>
<dbReference type="InterPro" id="IPR049398">
    <property type="entry name" value="ETF-QO/FixC_UQ-bd"/>
</dbReference>
<keyword evidence="3 12" id="KW-0813">Transport</keyword>
<evidence type="ECO:0000256" key="5">
    <source>
        <dbReference type="ARBA" id="ARBA00022723"/>
    </source>
</evidence>
<dbReference type="EC" id="1.5.5.1" evidence="12"/>
<name>A0ABT1GB67_9GAMM</name>
<keyword evidence="5 12" id="KW-0479">Metal-binding</keyword>
<evidence type="ECO:0000256" key="4">
    <source>
        <dbReference type="ARBA" id="ARBA00022630"/>
    </source>
</evidence>
<protein>
    <recommendedName>
        <fullName evidence="12">Electron transfer flavoprotein-ubiquinone oxidoreductase</fullName>
        <shortName evidence="12">ETF-QO</shortName>
        <ecNumber evidence="12">1.5.5.1</ecNumber>
    </recommendedName>
</protein>
<dbReference type="InterPro" id="IPR040156">
    <property type="entry name" value="ETF-QO"/>
</dbReference>
<proteinExistence type="predicted"/>
<evidence type="ECO:0000256" key="2">
    <source>
        <dbReference type="ARBA" id="ARBA00002819"/>
    </source>
</evidence>
<keyword evidence="7 12" id="KW-0249">Electron transport</keyword>
<keyword evidence="10 12" id="KW-0411">Iron-sulfur</keyword>
<dbReference type="Gene3D" id="3.30.9.90">
    <property type="match status" value="1"/>
</dbReference>
<evidence type="ECO:0000313" key="15">
    <source>
        <dbReference type="Proteomes" id="UP001523550"/>
    </source>
</evidence>
<dbReference type="Pfam" id="PF05187">
    <property type="entry name" value="Fer4_ETF_QO"/>
    <property type="match status" value="1"/>
</dbReference>
<dbReference type="InterPro" id="IPR036188">
    <property type="entry name" value="FAD/NAD-bd_sf"/>
</dbReference>
<dbReference type="PANTHER" id="PTHR10617:SF107">
    <property type="entry name" value="ELECTRON TRANSFER FLAVOPROTEIN-UBIQUINONE OXIDOREDUCTASE, MITOCHONDRIAL"/>
    <property type="match status" value="1"/>
</dbReference>
<organism evidence="14 15">
    <name type="scientific">Natronospira proteinivora</name>
    <dbReference type="NCBI Taxonomy" id="1807133"/>
    <lineage>
        <taxon>Bacteria</taxon>
        <taxon>Pseudomonadati</taxon>
        <taxon>Pseudomonadota</taxon>
        <taxon>Gammaproteobacteria</taxon>
        <taxon>Natronospirales</taxon>
        <taxon>Natronospiraceae</taxon>
        <taxon>Natronospira</taxon>
    </lineage>
</organism>
<keyword evidence="4 12" id="KW-0285">Flavoprotein</keyword>
<evidence type="ECO:0000256" key="3">
    <source>
        <dbReference type="ARBA" id="ARBA00022448"/>
    </source>
</evidence>
<keyword evidence="9 12" id="KW-0408">Iron</keyword>
<dbReference type="Proteomes" id="UP001523550">
    <property type="component" value="Unassembled WGS sequence"/>
</dbReference>
<evidence type="ECO:0000256" key="8">
    <source>
        <dbReference type="ARBA" id="ARBA00023002"/>
    </source>
</evidence>
<keyword evidence="8 12" id="KW-0560">Oxidoreductase</keyword>
<evidence type="ECO:0000259" key="13">
    <source>
        <dbReference type="PROSITE" id="PS51379"/>
    </source>
</evidence>
<keyword evidence="6 12" id="KW-0274">FAD</keyword>
<evidence type="ECO:0000256" key="11">
    <source>
        <dbReference type="ARBA" id="ARBA00023075"/>
    </source>
</evidence>
<keyword evidence="11 12" id="KW-0830">Ubiquinone</keyword>
<evidence type="ECO:0000256" key="7">
    <source>
        <dbReference type="ARBA" id="ARBA00022982"/>
    </source>
</evidence>
<evidence type="ECO:0000256" key="12">
    <source>
        <dbReference type="RuleBase" id="RU366068"/>
    </source>
</evidence>
<dbReference type="PRINTS" id="PR00420">
    <property type="entry name" value="RNGMNOXGNASE"/>
</dbReference>
<evidence type="ECO:0000313" key="14">
    <source>
        <dbReference type="EMBL" id="MCP1727508.1"/>
    </source>
</evidence>
<dbReference type="InterPro" id="IPR007859">
    <property type="entry name" value="ETF-QO/FixX_C"/>
</dbReference>
<dbReference type="SUPFAM" id="SSF54373">
    <property type="entry name" value="FAD-linked reductases, C-terminal domain"/>
    <property type="match status" value="1"/>
</dbReference>
<comment type="cofactor">
    <cofactor evidence="1 12">
        <name>FAD</name>
        <dbReference type="ChEBI" id="CHEBI:57692"/>
    </cofactor>
</comment>
<feature type="domain" description="4Fe-4S ferredoxin-type" evidence="13">
    <location>
        <begin position="453"/>
        <end position="489"/>
    </location>
</feature>